<keyword evidence="5" id="KW-1185">Reference proteome</keyword>
<feature type="non-terminal residue" evidence="4">
    <location>
        <position position="782"/>
    </location>
</feature>
<evidence type="ECO:0000256" key="1">
    <source>
        <dbReference type="ARBA" id="ARBA00022450"/>
    </source>
</evidence>
<proteinExistence type="predicted"/>
<name>A0A0U1QPB2_9BACL</name>
<dbReference type="Gene3D" id="3.30.300.30">
    <property type="match status" value="1"/>
</dbReference>
<dbReference type="InterPro" id="IPR036736">
    <property type="entry name" value="ACP-like_sf"/>
</dbReference>
<dbReference type="Pfam" id="PF00550">
    <property type="entry name" value="PP-binding"/>
    <property type="match status" value="1"/>
</dbReference>
<feature type="domain" description="Carrier" evidence="3">
    <location>
        <begin position="500"/>
        <end position="574"/>
    </location>
</feature>
<keyword evidence="1" id="KW-0596">Phosphopantetheine</keyword>
<evidence type="ECO:0000313" key="4">
    <source>
        <dbReference type="EMBL" id="KLI02638.1"/>
    </source>
</evidence>
<evidence type="ECO:0000256" key="2">
    <source>
        <dbReference type="ARBA" id="ARBA00022553"/>
    </source>
</evidence>
<accession>A0A0U1QPB2</accession>
<dbReference type="PANTHER" id="PTHR44845:SF6">
    <property type="entry name" value="BETA-ALANINE-ACTIVATING ENZYME"/>
    <property type="match status" value="1"/>
</dbReference>
<gene>
    <name evidence="4" type="ORF">SINU_06975</name>
</gene>
<dbReference type="STRING" id="1069536.SINU_06975"/>
<dbReference type="Pfam" id="PF00501">
    <property type="entry name" value="AMP-binding"/>
    <property type="match status" value="1"/>
</dbReference>
<evidence type="ECO:0000313" key="5">
    <source>
        <dbReference type="Proteomes" id="UP000035553"/>
    </source>
</evidence>
<protein>
    <recommendedName>
        <fullName evidence="3">Carrier domain-containing protein</fullName>
    </recommendedName>
</protein>
<dbReference type="PANTHER" id="PTHR44845">
    <property type="entry name" value="CARRIER DOMAIN-CONTAINING PROTEIN"/>
    <property type="match status" value="1"/>
</dbReference>
<keyword evidence="2" id="KW-0597">Phosphoprotein</keyword>
<comment type="caution">
    <text evidence="4">The sequence shown here is derived from an EMBL/GenBank/DDBJ whole genome shotgun (WGS) entry which is preliminary data.</text>
</comment>
<dbReference type="EMBL" id="AFVQ02000084">
    <property type="protein sequence ID" value="KLI02638.1"/>
    <property type="molecule type" value="Genomic_DNA"/>
</dbReference>
<reference evidence="4 5" key="1">
    <citation type="journal article" date="2011" name="J. Bacteriol.">
        <title>Draft genome sequence of Sporolactobacillus inulinus strain CASD, an efficient D-lactic acid-producing bacterium with high-concentration lactate tolerance capability.</title>
        <authorList>
            <person name="Yu B."/>
            <person name="Su F."/>
            <person name="Wang L."/>
            <person name="Xu K."/>
            <person name="Zhao B."/>
            <person name="Xu P."/>
        </authorList>
    </citation>
    <scope>NUCLEOTIDE SEQUENCE [LARGE SCALE GENOMIC DNA]</scope>
    <source>
        <strain evidence="4 5">CASD</strain>
    </source>
</reference>
<dbReference type="Gene3D" id="1.10.1200.10">
    <property type="entry name" value="ACP-like"/>
    <property type="match status" value="1"/>
</dbReference>
<sequence>MNRKLIFDILKKNAEKKPNKILVYSKNGEQTYNQFLNEINCMASQILKSFSKDNKIIAIRINDNVQVTKLIFSLWLAGKTVLPLPKQIPFEKAIKIYSKIKPCAVITDFEYSFPSAFSIDKLQYSDSNLMPNLKYRDDDVLVILMTSGTTGDPKGCILTDNALISRFFHLIDVINFQEEDNYLFSANYSFDAAYCQLLGWVFSGGSLTILDESDSFLKIPEYLERYGVTHYLTSPSILTRIFTTIINNNKFLKLKHLLVGGEKFPLSIADMYRQNEVNFDLWNVYGPTEDSVGVTAYKIIKEQLKEIPIGKPLPNVIVEIMDENKNIIQKENTIGEIILAGEGLFSGYYKEPILTKRKMINIFGKEYYRTGDYGEKRSGNYYFCGRIDGQMKIHGVRVEAEEIEKNILTHINQVKNVVVKQINVKGKDILVAFYIIKTGLRVAPQEIQKKLIAHLEATLVPKLFIKIEDFPINKNGKIDNEKLEHLAVEYSENNPKSLKNEDDKIEIKLKRIWGKILKVKITSDSHFFLLGGDSLDSVIMLSEVADDIGYKIKLDQLYARPIFGEFLEFIKKGINEDLEKNDDFDFQWEKIGINLFQKDDEKIIYCSTLNELQLLEILNNQLSDHMQKVDNIIVDGNKAEMFNQHQISKFHKKFPLFSRQEFFLSKNFWGVNSVNINLEKPNYWKIILVWNAIIKEQQLLRCKIQQDQFVENVDMRMIFCNYLFIDEMHQSGNEVAKIERRIKKDIQNNAQNNLLYRISINRKSFKKGSTTLFISHLIADAF</sequence>
<evidence type="ECO:0000259" key="3">
    <source>
        <dbReference type="PROSITE" id="PS50075"/>
    </source>
</evidence>
<dbReference type="InterPro" id="IPR042099">
    <property type="entry name" value="ANL_N_sf"/>
</dbReference>
<dbReference type="SUPFAM" id="SSF56801">
    <property type="entry name" value="Acetyl-CoA synthetase-like"/>
    <property type="match status" value="1"/>
</dbReference>
<dbReference type="AlphaFoldDB" id="A0A0U1QPB2"/>
<dbReference type="PROSITE" id="PS50075">
    <property type="entry name" value="CARRIER"/>
    <property type="match status" value="1"/>
</dbReference>
<dbReference type="SUPFAM" id="SSF47336">
    <property type="entry name" value="ACP-like"/>
    <property type="match status" value="1"/>
</dbReference>
<dbReference type="InterPro" id="IPR000873">
    <property type="entry name" value="AMP-dep_synth/lig_dom"/>
</dbReference>
<dbReference type="Proteomes" id="UP000035553">
    <property type="component" value="Unassembled WGS sequence"/>
</dbReference>
<dbReference type="RefSeq" id="WP_047035015.1">
    <property type="nucleotide sequence ID" value="NZ_AFVQ02000084.1"/>
</dbReference>
<dbReference type="Gene3D" id="3.40.50.12780">
    <property type="entry name" value="N-terminal domain of ligase-like"/>
    <property type="match status" value="1"/>
</dbReference>
<dbReference type="InterPro" id="IPR009081">
    <property type="entry name" value="PP-bd_ACP"/>
</dbReference>
<dbReference type="InterPro" id="IPR045851">
    <property type="entry name" value="AMP-bd_C_sf"/>
</dbReference>
<dbReference type="InterPro" id="IPR020845">
    <property type="entry name" value="AMP-binding_CS"/>
</dbReference>
<dbReference type="PROSITE" id="PS00455">
    <property type="entry name" value="AMP_BINDING"/>
    <property type="match status" value="1"/>
</dbReference>
<organism evidence="4 5">
    <name type="scientific">Sporolactobacillus inulinus CASD</name>
    <dbReference type="NCBI Taxonomy" id="1069536"/>
    <lineage>
        <taxon>Bacteria</taxon>
        <taxon>Bacillati</taxon>
        <taxon>Bacillota</taxon>
        <taxon>Bacilli</taxon>
        <taxon>Bacillales</taxon>
        <taxon>Sporolactobacillaceae</taxon>
        <taxon>Sporolactobacillus</taxon>
    </lineage>
</organism>